<dbReference type="InterPro" id="IPR036680">
    <property type="entry name" value="SPOR-like_sf"/>
</dbReference>
<reference evidence="4 5" key="1">
    <citation type="submission" date="2018-08" db="EMBL/GenBank/DDBJ databases">
        <title>Pallidiluteibacterium maritimus gen. nov., sp. nov., isolated from coastal sediment.</title>
        <authorList>
            <person name="Zhou L.Y."/>
        </authorList>
    </citation>
    <scope>NUCLEOTIDE SEQUENCE [LARGE SCALE GENOMIC DNA]</scope>
    <source>
        <strain evidence="4 5">XSD2</strain>
    </source>
</reference>
<evidence type="ECO:0000313" key="5">
    <source>
        <dbReference type="Proteomes" id="UP000265926"/>
    </source>
</evidence>
<keyword evidence="5" id="KW-1185">Reference proteome</keyword>
<feature type="region of interest" description="Disordered" evidence="1">
    <location>
        <begin position="119"/>
        <end position="207"/>
    </location>
</feature>
<evidence type="ECO:0000313" key="4">
    <source>
        <dbReference type="EMBL" id="RIJ49782.1"/>
    </source>
</evidence>
<protein>
    <submittedName>
        <fullName evidence="4">SPOR domain-containing protein</fullName>
    </submittedName>
</protein>
<sequence>MVIIPGFGAFIQEYQPAEISEDSDEIKPPSTRLTFNPQIRNNDGLLVGYVADNTRDSHFEALQKIEKERDNWLYKLDKGEKVSLDGIGTFYRNEKGELGFLSEDDQPLSLDSFGLETTSLEEPEIPEASEAEETPAEPETVEETSEAADTEILEDEPADTVETESLEEETSEEAPQVVAEEQEEVEEKEEEKIPEPAPVVTPEPNEEKKRKGGWWWLLLVLVPLIGVAVFLFMKDKQPAEPTQTTPPVETKIEEETPVLTTDSIQSDSMVTVAADSLTIQVPEPEKEKLSDSTGFFLIGGSFKAQENADTYLQQLKEQGYEPFHLGKYGNFFIVGIARYKTESEALKAKDEYSEANPGSGVWVLEK</sequence>
<dbReference type="InterPro" id="IPR041268">
    <property type="entry name" value="HU-CCDC81_bac_2"/>
</dbReference>
<evidence type="ECO:0000256" key="2">
    <source>
        <dbReference type="SAM" id="Phobius"/>
    </source>
</evidence>
<dbReference type="Pfam" id="PF05036">
    <property type="entry name" value="SPOR"/>
    <property type="match status" value="1"/>
</dbReference>
<dbReference type="Pfam" id="PF18174">
    <property type="entry name" value="HU-CCDC81_bac_1"/>
    <property type="match status" value="1"/>
</dbReference>
<keyword evidence="2" id="KW-0472">Membrane</keyword>
<dbReference type="SUPFAM" id="SSF110997">
    <property type="entry name" value="Sporulation related repeat"/>
    <property type="match status" value="1"/>
</dbReference>
<dbReference type="EMBL" id="QWGR01000002">
    <property type="protein sequence ID" value="RIJ49782.1"/>
    <property type="molecule type" value="Genomic_DNA"/>
</dbReference>
<comment type="caution">
    <text evidence="4">The sequence shown here is derived from an EMBL/GenBank/DDBJ whole genome shotgun (WGS) entry which is preliminary data.</text>
</comment>
<feature type="domain" description="SPOR" evidence="3">
    <location>
        <begin position="289"/>
        <end position="366"/>
    </location>
</feature>
<evidence type="ECO:0000259" key="3">
    <source>
        <dbReference type="PROSITE" id="PS51724"/>
    </source>
</evidence>
<dbReference type="GO" id="GO:0042834">
    <property type="term" value="F:peptidoglycan binding"/>
    <property type="evidence" value="ECO:0007669"/>
    <property type="project" value="InterPro"/>
</dbReference>
<proteinExistence type="predicted"/>
<organism evidence="4 5">
    <name type="scientific">Maribellus luteus</name>
    <dbReference type="NCBI Taxonomy" id="2305463"/>
    <lineage>
        <taxon>Bacteria</taxon>
        <taxon>Pseudomonadati</taxon>
        <taxon>Bacteroidota</taxon>
        <taxon>Bacteroidia</taxon>
        <taxon>Marinilabiliales</taxon>
        <taxon>Prolixibacteraceae</taxon>
        <taxon>Maribellus</taxon>
    </lineage>
</organism>
<feature type="transmembrane region" description="Helical" evidence="2">
    <location>
        <begin position="214"/>
        <end position="233"/>
    </location>
</feature>
<dbReference type="Proteomes" id="UP000265926">
    <property type="component" value="Unassembled WGS sequence"/>
</dbReference>
<feature type="compositionally biased region" description="Acidic residues" evidence="1">
    <location>
        <begin position="119"/>
        <end position="172"/>
    </location>
</feature>
<dbReference type="InterPro" id="IPR040495">
    <property type="entry name" value="HU-CCDC81_bac_1"/>
</dbReference>
<feature type="compositionally biased region" description="Acidic residues" evidence="1">
    <location>
        <begin position="180"/>
        <end position="189"/>
    </location>
</feature>
<dbReference type="Pfam" id="PF18175">
    <property type="entry name" value="HU-CCDC81_bac_2"/>
    <property type="match status" value="1"/>
</dbReference>
<name>A0A399T4T1_9BACT</name>
<dbReference type="InterPro" id="IPR007730">
    <property type="entry name" value="SPOR-like_dom"/>
</dbReference>
<evidence type="ECO:0000256" key="1">
    <source>
        <dbReference type="SAM" id="MobiDB-lite"/>
    </source>
</evidence>
<accession>A0A399T4T1</accession>
<dbReference type="AlphaFoldDB" id="A0A399T4T1"/>
<dbReference type="PROSITE" id="PS51724">
    <property type="entry name" value="SPOR"/>
    <property type="match status" value="1"/>
</dbReference>
<keyword evidence="2" id="KW-0812">Transmembrane</keyword>
<dbReference type="Gene3D" id="3.30.70.1070">
    <property type="entry name" value="Sporulation related repeat"/>
    <property type="match status" value="1"/>
</dbReference>
<keyword evidence="2" id="KW-1133">Transmembrane helix</keyword>
<gene>
    <name evidence="4" type="ORF">D1614_03305</name>
</gene>